<dbReference type="Proteomes" id="UP000054477">
    <property type="component" value="Unassembled WGS sequence"/>
</dbReference>
<dbReference type="AlphaFoldDB" id="A0A0C9XWL7"/>
<reference evidence="1 2" key="1">
    <citation type="submission" date="2014-04" db="EMBL/GenBank/DDBJ databases">
        <authorList>
            <consortium name="DOE Joint Genome Institute"/>
            <person name="Kuo A."/>
            <person name="Kohler A."/>
            <person name="Nagy L.G."/>
            <person name="Floudas D."/>
            <person name="Copeland A."/>
            <person name="Barry K.W."/>
            <person name="Cichocki N."/>
            <person name="Veneault-Fourrey C."/>
            <person name="LaButti K."/>
            <person name="Lindquist E.A."/>
            <person name="Lipzen A."/>
            <person name="Lundell T."/>
            <person name="Morin E."/>
            <person name="Murat C."/>
            <person name="Sun H."/>
            <person name="Tunlid A."/>
            <person name="Henrissat B."/>
            <person name="Grigoriev I.V."/>
            <person name="Hibbett D.S."/>
            <person name="Martin F."/>
            <person name="Nordberg H.P."/>
            <person name="Cantor M.N."/>
            <person name="Hua S.X."/>
        </authorList>
    </citation>
    <scope>NUCLEOTIDE SEQUENCE [LARGE SCALE GENOMIC DNA]</scope>
    <source>
        <strain evidence="1 2">LaAM-08-1</strain>
    </source>
</reference>
<dbReference type="HOGENOM" id="CLU_2097265_0_0_1"/>
<organism evidence="1 2">
    <name type="scientific">Laccaria amethystina LaAM-08-1</name>
    <dbReference type="NCBI Taxonomy" id="1095629"/>
    <lineage>
        <taxon>Eukaryota</taxon>
        <taxon>Fungi</taxon>
        <taxon>Dikarya</taxon>
        <taxon>Basidiomycota</taxon>
        <taxon>Agaricomycotina</taxon>
        <taxon>Agaricomycetes</taxon>
        <taxon>Agaricomycetidae</taxon>
        <taxon>Agaricales</taxon>
        <taxon>Agaricineae</taxon>
        <taxon>Hydnangiaceae</taxon>
        <taxon>Laccaria</taxon>
    </lineage>
</organism>
<evidence type="ECO:0000313" key="2">
    <source>
        <dbReference type="Proteomes" id="UP000054477"/>
    </source>
</evidence>
<evidence type="ECO:0000313" key="1">
    <source>
        <dbReference type="EMBL" id="KIK09421.1"/>
    </source>
</evidence>
<dbReference type="EMBL" id="KN838538">
    <property type="protein sequence ID" value="KIK09421.1"/>
    <property type="molecule type" value="Genomic_DNA"/>
</dbReference>
<proteinExistence type="predicted"/>
<accession>A0A0C9XWL7</accession>
<name>A0A0C9XWL7_9AGAR</name>
<gene>
    <name evidence="1" type="ORF">K443DRAFT_385469</name>
</gene>
<reference evidence="2" key="2">
    <citation type="submission" date="2015-01" db="EMBL/GenBank/DDBJ databases">
        <title>Evolutionary Origins and Diversification of the Mycorrhizal Mutualists.</title>
        <authorList>
            <consortium name="DOE Joint Genome Institute"/>
            <consortium name="Mycorrhizal Genomics Consortium"/>
            <person name="Kohler A."/>
            <person name="Kuo A."/>
            <person name="Nagy L.G."/>
            <person name="Floudas D."/>
            <person name="Copeland A."/>
            <person name="Barry K.W."/>
            <person name="Cichocki N."/>
            <person name="Veneault-Fourrey C."/>
            <person name="LaButti K."/>
            <person name="Lindquist E.A."/>
            <person name="Lipzen A."/>
            <person name="Lundell T."/>
            <person name="Morin E."/>
            <person name="Murat C."/>
            <person name="Riley R."/>
            <person name="Ohm R."/>
            <person name="Sun H."/>
            <person name="Tunlid A."/>
            <person name="Henrissat B."/>
            <person name="Grigoriev I.V."/>
            <person name="Hibbett D.S."/>
            <person name="Martin F."/>
        </authorList>
    </citation>
    <scope>NUCLEOTIDE SEQUENCE [LARGE SCALE GENOMIC DNA]</scope>
    <source>
        <strain evidence="2">LaAM-08-1</strain>
    </source>
</reference>
<keyword evidence="2" id="KW-1185">Reference proteome</keyword>
<protein>
    <submittedName>
        <fullName evidence="1">Uncharacterized protein</fullName>
    </submittedName>
</protein>
<sequence length="116" mass="12688">MDWAVVVGAYVTGRAKPSDTFRYSIMVLNRNNNVGAGQPPSISDDPLQRKTSEFQRHIPIGHSQTLSTSAGNIHIPCRSNNALLVFRNGNGFNGQGRGCHVCKIRGRPAKPLFQQS</sequence>